<dbReference type="AlphaFoldDB" id="A0A382PJX9"/>
<evidence type="ECO:0000313" key="1">
    <source>
        <dbReference type="EMBL" id="SVC72965.1"/>
    </source>
</evidence>
<accession>A0A382PJX9</accession>
<sequence length="29" mass="2913">MFAQNKEIESAADGGIVNSGDICKALACG</sequence>
<name>A0A382PJX9_9ZZZZ</name>
<feature type="non-terminal residue" evidence="1">
    <location>
        <position position="29"/>
    </location>
</feature>
<dbReference type="InterPro" id="IPR013785">
    <property type="entry name" value="Aldolase_TIM"/>
</dbReference>
<proteinExistence type="predicted"/>
<protein>
    <submittedName>
        <fullName evidence="1">Uncharacterized protein</fullName>
    </submittedName>
</protein>
<gene>
    <name evidence="1" type="ORF">METZ01_LOCUS325819</name>
</gene>
<dbReference type="SUPFAM" id="SSF51412">
    <property type="entry name" value="Inosine monophosphate dehydrogenase (IMPDH)"/>
    <property type="match status" value="1"/>
</dbReference>
<organism evidence="1">
    <name type="scientific">marine metagenome</name>
    <dbReference type="NCBI Taxonomy" id="408172"/>
    <lineage>
        <taxon>unclassified sequences</taxon>
        <taxon>metagenomes</taxon>
        <taxon>ecological metagenomes</taxon>
    </lineage>
</organism>
<reference evidence="1" key="1">
    <citation type="submission" date="2018-05" db="EMBL/GenBank/DDBJ databases">
        <authorList>
            <person name="Lanie J.A."/>
            <person name="Ng W.-L."/>
            <person name="Kazmierczak K.M."/>
            <person name="Andrzejewski T.M."/>
            <person name="Davidsen T.M."/>
            <person name="Wayne K.J."/>
            <person name="Tettelin H."/>
            <person name="Glass J.I."/>
            <person name="Rusch D."/>
            <person name="Podicherti R."/>
            <person name="Tsui H.-C.T."/>
            <person name="Winkler M.E."/>
        </authorList>
    </citation>
    <scope>NUCLEOTIDE SEQUENCE</scope>
</reference>
<dbReference type="Gene3D" id="3.20.20.70">
    <property type="entry name" value="Aldolase class I"/>
    <property type="match status" value="1"/>
</dbReference>
<dbReference type="EMBL" id="UINC01107523">
    <property type="protein sequence ID" value="SVC72965.1"/>
    <property type="molecule type" value="Genomic_DNA"/>
</dbReference>